<feature type="chain" id="PRO_5022747533" evidence="2">
    <location>
        <begin position="21"/>
        <end position="1167"/>
    </location>
</feature>
<reference evidence="3 4" key="1">
    <citation type="submission" date="2019-05" db="EMBL/GenBank/DDBJ databases">
        <title>Emergence of the Ug99 lineage of the wheat stem rust pathogen through somatic hybridization.</title>
        <authorList>
            <person name="Li F."/>
            <person name="Upadhyaya N.M."/>
            <person name="Sperschneider J."/>
            <person name="Matny O."/>
            <person name="Nguyen-Phuc H."/>
            <person name="Mago R."/>
            <person name="Raley C."/>
            <person name="Miller M.E."/>
            <person name="Silverstein K.A.T."/>
            <person name="Henningsen E."/>
            <person name="Hirsch C.D."/>
            <person name="Visser B."/>
            <person name="Pretorius Z.A."/>
            <person name="Steffenson B.J."/>
            <person name="Schwessinger B."/>
            <person name="Dodds P.N."/>
            <person name="Figueroa M."/>
        </authorList>
    </citation>
    <scope>NUCLEOTIDE SEQUENCE [LARGE SCALE GENOMIC DNA]</scope>
    <source>
        <strain evidence="3 4">Ug99</strain>
    </source>
</reference>
<keyword evidence="2" id="KW-0732">Signal</keyword>
<gene>
    <name evidence="3" type="ORF">PGTUg99_005425</name>
</gene>
<dbReference type="AlphaFoldDB" id="A0A5B0NFW9"/>
<dbReference type="EMBL" id="VDEP01000407">
    <property type="protein sequence ID" value="KAA1088107.1"/>
    <property type="molecule type" value="Genomic_DNA"/>
</dbReference>
<comment type="caution">
    <text evidence="3">The sequence shown here is derived from an EMBL/GenBank/DDBJ whole genome shotgun (WGS) entry which is preliminary data.</text>
</comment>
<organism evidence="3 4">
    <name type="scientific">Puccinia graminis f. sp. tritici</name>
    <dbReference type="NCBI Taxonomy" id="56615"/>
    <lineage>
        <taxon>Eukaryota</taxon>
        <taxon>Fungi</taxon>
        <taxon>Dikarya</taxon>
        <taxon>Basidiomycota</taxon>
        <taxon>Pucciniomycotina</taxon>
        <taxon>Pucciniomycetes</taxon>
        <taxon>Pucciniales</taxon>
        <taxon>Pucciniaceae</taxon>
        <taxon>Puccinia</taxon>
    </lineage>
</organism>
<dbReference type="Proteomes" id="UP000325313">
    <property type="component" value="Unassembled WGS sequence"/>
</dbReference>
<evidence type="ECO:0000313" key="4">
    <source>
        <dbReference type="Proteomes" id="UP000325313"/>
    </source>
</evidence>
<evidence type="ECO:0000256" key="2">
    <source>
        <dbReference type="SAM" id="SignalP"/>
    </source>
</evidence>
<proteinExistence type="predicted"/>
<feature type="compositionally biased region" description="Polar residues" evidence="1">
    <location>
        <begin position="347"/>
        <end position="365"/>
    </location>
</feature>
<feature type="compositionally biased region" description="Low complexity" evidence="1">
    <location>
        <begin position="290"/>
        <end position="299"/>
    </location>
</feature>
<feature type="compositionally biased region" description="Low complexity" evidence="1">
    <location>
        <begin position="326"/>
        <end position="338"/>
    </location>
</feature>
<feature type="region of interest" description="Disordered" evidence="1">
    <location>
        <begin position="611"/>
        <end position="679"/>
    </location>
</feature>
<name>A0A5B0NFW9_PUCGR</name>
<feature type="compositionally biased region" description="Polar residues" evidence="1">
    <location>
        <begin position="240"/>
        <end position="263"/>
    </location>
</feature>
<feature type="compositionally biased region" description="Low complexity" evidence="1">
    <location>
        <begin position="221"/>
        <end position="232"/>
    </location>
</feature>
<evidence type="ECO:0000313" key="3">
    <source>
        <dbReference type="EMBL" id="KAA1088107.1"/>
    </source>
</evidence>
<feature type="compositionally biased region" description="Basic and acidic residues" evidence="1">
    <location>
        <begin position="641"/>
        <end position="672"/>
    </location>
</feature>
<feature type="region of interest" description="Disordered" evidence="1">
    <location>
        <begin position="198"/>
        <end position="305"/>
    </location>
</feature>
<feature type="region of interest" description="Disordered" evidence="1">
    <location>
        <begin position="58"/>
        <end position="97"/>
    </location>
</feature>
<accession>A0A5B0NFW9</accession>
<evidence type="ECO:0000256" key="1">
    <source>
        <dbReference type="SAM" id="MobiDB-lite"/>
    </source>
</evidence>
<feature type="region of interest" description="Disordered" evidence="1">
    <location>
        <begin position="319"/>
        <end position="370"/>
    </location>
</feature>
<feature type="signal peptide" evidence="2">
    <location>
        <begin position="1"/>
        <end position="20"/>
    </location>
</feature>
<feature type="compositionally biased region" description="Polar residues" evidence="1">
    <location>
        <begin position="64"/>
        <end position="78"/>
    </location>
</feature>
<protein>
    <submittedName>
        <fullName evidence="3">Uncharacterized protein</fullName>
    </submittedName>
</protein>
<sequence length="1167" mass="131524">MFTFLLPQVGWLLIGSQILARPGLNGLSKNYDTLPYLIHSSNEGRVGGSLSTKVPEMNWRKRPSAQNQQYSVRASQDLSAKEADIQQPSTPHGKQNVIHQPEEVLSNVGKRQKFQALSLSPRDHWKLDFNAGASSRSESGEWRLPTSNIGTSRPFSQLGGFDYQAYHHQPMNPTTPQSSQFFSPGWYDIPSAGVNGFPKGDHASLPPAPEYNLLSLPNKHSGSSSANSDASSPVWPSILNGPQGSHSSNQWPGRPNFQGSPFKSTAHKETLGTPDVPDFDDFQLAPKTDSSPSASYPSSDTDQLGDVDHFVSQFLVDYDNPHDAQNKPNAAKGGAAKPLEPLPSVTEPRSPSPRNQFSSEPIHSSHSNENHIDEDDLMSQLLEGYATLHEESKLNFPHSITSNPTINTIENHRETPAPTADFASDLSNLSHANGVHIDEDHLTSQLLKKVYTDHHGGEKQDNPRGVAPNAVPPILPDMDNHRQTHAPIVDLASEVSYSRRAKDHHVDEDHLMSDLLEGYAILHEQNKQNYPHGIMSNSLQPHVQNIENQRKTHAPITHLGSEVSSPRHNGDHVDEDDFVSNLFVDYDNLHTENDRKDSHHVRFNSQEPVVQVTEDHREAPPSNPSQSNEVYGYHPDSQLPVHHDNRHDEHEKNAVNEAVEEVRKDDRNERRTMTQPDSSLELLKDQLAAAAYPRKSMSREFLQTFTKRFTLEIRKRFEANRLPTLKPTNRKMAGYPAVMCPSTTNDQLSIIRVLDNSDGSGYRTKMGDKLSQTFNKLICWLIFAHMALLRNASGEPNLIAESLAHEKLMDWLFKEAFHPSGGSFPVVGAVETASLPKDGKAFGPMQADLLEYLSQDSSIERLLKVSVSIIHEYINKNPGTVHLLEDKAGLTRLLQSAISKATASQEKADNPDQLRYLHKVNSRTPIQLKHFLVPRLSDFPLLLVPTRFAGVSSVTLGKYEALVLKTFVEQSRIPSSSTHAKYPMDDLPVILETPMSLDNEKTPIKFTVRIVHLNWKTIQSDHMVLKIKSLFFHLQLCHHHLLDYIQNSVQIKPIDRAHKSFSKWLTQVILKPLGDRSYPLFGQVEAVRCPDTFKPSHFDEVQIELIDYFTEPKSHFVLFRLSLTLIGYWYRNHPTGDHLTRYFKTDDLYWETMLDLLYKRVYSKRLE</sequence>